<feature type="domain" description="BPL/LPL catalytic" evidence="11">
    <location>
        <begin position="44"/>
        <end position="231"/>
    </location>
</feature>
<comment type="pathway">
    <text evidence="1 6 7">Protein modification; protein lipoylation via endogenous pathway; protein N(6)-(lipoyl)lysine from octanoyl-[acyl-carrier-protein]: step 1/2.</text>
</comment>
<evidence type="ECO:0000256" key="1">
    <source>
        <dbReference type="ARBA" id="ARBA00004821"/>
    </source>
</evidence>
<dbReference type="AlphaFoldDB" id="A0A7K1Y5Q4"/>
<dbReference type="FunFam" id="3.30.930.10:FF:000035">
    <property type="entry name" value="Putative lipoyltransferase 2, mitochondrial"/>
    <property type="match status" value="1"/>
</dbReference>
<dbReference type="CDD" id="cd16444">
    <property type="entry name" value="LipB"/>
    <property type="match status" value="1"/>
</dbReference>
<dbReference type="InterPro" id="IPR020605">
    <property type="entry name" value="Octanoyltransferase_CS"/>
</dbReference>
<keyword evidence="13" id="KW-1185">Reference proteome</keyword>
<protein>
    <recommendedName>
        <fullName evidence="6 7">Octanoyltransferase</fullName>
        <ecNumber evidence="6 7">2.3.1.181</ecNumber>
    </recommendedName>
    <alternativeName>
        <fullName evidence="6">Lipoate-protein ligase B</fullName>
    </alternativeName>
    <alternativeName>
        <fullName evidence="6">Lipoyl/octanoyl transferase</fullName>
    </alternativeName>
    <alternativeName>
        <fullName evidence="6">Octanoyl-[acyl-carrier-protein]-protein N-octanoyltransferase</fullName>
    </alternativeName>
</protein>
<evidence type="ECO:0000256" key="9">
    <source>
        <dbReference type="PIRSR" id="PIRSR016262-2"/>
    </source>
</evidence>
<dbReference type="InterPro" id="IPR000544">
    <property type="entry name" value="Octanoyltransferase"/>
</dbReference>
<evidence type="ECO:0000256" key="10">
    <source>
        <dbReference type="PIRSR" id="PIRSR016262-3"/>
    </source>
</evidence>
<name>A0A7K1Y5Q4_9SPHI</name>
<evidence type="ECO:0000256" key="7">
    <source>
        <dbReference type="PIRNR" id="PIRNR016262"/>
    </source>
</evidence>
<dbReference type="PANTHER" id="PTHR10993:SF12">
    <property type="entry name" value="OCTANOYLTRANSFERASE"/>
    <property type="match status" value="1"/>
</dbReference>
<accession>A0A7K1Y5Q4</accession>
<feature type="active site" description="Acyl-thioester intermediate" evidence="6 8">
    <location>
        <position position="192"/>
    </location>
</feature>
<dbReference type="NCBIfam" id="TIGR00214">
    <property type="entry name" value="lipB"/>
    <property type="match status" value="1"/>
</dbReference>
<dbReference type="UniPathway" id="UPA00538">
    <property type="reaction ID" value="UER00592"/>
</dbReference>
<keyword evidence="4 6" id="KW-0012">Acyltransferase</keyword>
<feature type="binding site" evidence="6 9">
    <location>
        <begin position="89"/>
        <end position="96"/>
    </location>
    <ligand>
        <name>substrate</name>
    </ligand>
</feature>
<feature type="site" description="Lowers pKa of active site Cys" evidence="6 10">
    <location>
        <position position="158"/>
    </location>
</feature>
<evidence type="ECO:0000313" key="12">
    <source>
        <dbReference type="EMBL" id="MXV49449.1"/>
    </source>
</evidence>
<evidence type="ECO:0000256" key="5">
    <source>
        <dbReference type="ARBA" id="ARBA00024732"/>
    </source>
</evidence>
<evidence type="ECO:0000313" key="13">
    <source>
        <dbReference type="Proteomes" id="UP000466586"/>
    </source>
</evidence>
<comment type="similarity">
    <text evidence="6 7">Belongs to the LipB family.</text>
</comment>
<reference evidence="12 13" key="1">
    <citation type="submission" date="2019-11" db="EMBL/GenBank/DDBJ databases">
        <title>Pedobacter sp. HMF7647 Genome sequencing and assembly.</title>
        <authorList>
            <person name="Kang H."/>
            <person name="Kim H."/>
            <person name="Joh K."/>
        </authorList>
    </citation>
    <scope>NUCLEOTIDE SEQUENCE [LARGE SCALE GENOMIC DNA]</scope>
    <source>
        <strain evidence="12 13">HMF7647</strain>
    </source>
</reference>
<evidence type="ECO:0000256" key="6">
    <source>
        <dbReference type="HAMAP-Rule" id="MF_00013"/>
    </source>
</evidence>
<dbReference type="Proteomes" id="UP000466586">
    <property type="component" value="Unassembled WGS sequence"/>
</dbReference>
<evidence type="ECO:0000259" key="11">
    <source>
        <dbReference type="PROSITE" id="PS51733"/>
    </source>
</evidence>
<evidence type="ECO:0000256" key="2">
    <source>
        <dbReference type="ARBA" id="ARBA00022490"/>
    </source>
</evidence>
<dbReference type="GO" id="GO:0009249">
    <property type="term" value="P:protein lipoylation"/>
    <property type="evidence" value="ECO:0007669"/>
    <property type="project" value="InterPro"/>
</dbReference>
<keyword evidence="2 6" id="KW-0963">Cytoplasm</keyword>
<feature type="binding site" evidence="6 9">
    <location>
        <begin position="161"/>
        <end position="163"/>
    </location>
    <ligand>
        <name>substrate</name>
    </ligand>
</feature>
<proteinExistence type="inferred from homology"/>
<keyword evidence="3 6" id="KW-0808">Transferase</keyword>
<comment type="caution">
    <text evidence="12">The sequence shown here is derived from an EMBL/GenBank/DDBJ whole genome shotgun (WGS) entry which is preliminary data.</text>
</comment>
<dbReference type="InterPro" id="IPR045864">
    <property type="entry name" value="aa-tRNA-synth_II/BPL/LPL"/>
</dbReference>
<comment type="miscellaneous">
    <text evidence="6">In the reaction, the free carboxyl group of octanoic acid is attached via an amide linkage to the epsilon-amino group of a specific lysine residue of lipoyl domains of lipoate-dependent enzymes.</text>
</comment>
<dbReference type="PROSITE" id="PS51733">
    <property type="entry name" value="BPL_LPL_CATALYTIC"/>
    <property type="match status" value="1"/>
</dbReference>
<evidence type="ECO:0000256" key="3">
    <source>
        <dbReference type="ARBA" id="ARBA00022679"/>
    </source>
</evidence>
<dbReference type="GO" id="GO:0005737">
    <property type="term" value="C:cytoplasm"/>
    <property type="evidence" value="ECO:0007669"/>
    <property type="project" value="UniProtKB-SubCell"/>
</dbReference>
<comment type="subcellular location">
    <subcellularLocation>
        <location evidence="6">Cytoplasm</location>
    </subcellularLocation>
</comment>
<feature type="binding site" evidence="6 9">
    <location>
        <begin position="174"/>
        <end position="176"/>
    </location>
    <ligand>
        <name>substrate</name>
    </ligand>
</feature>
<gene>
    <name evidence="6 12" type="primary">lipB</name>
    <name evidence="12" type="ORF">GS399_00575</name>
</gene>
<evidence type="ECO:0000256" key="4">
    <source>
        <dbReference type="ARBA" id="ARBA00023315"/>
    </source>
</evidence>
<dbReference type="NCBIfam" id="NF010925">
    <property type="entry name" value="PRK14345.1"/>
    <property type="match status" value="1"/>
</dbReference>
<dbReference type="Pfam" id="PF21948">
    <property type="entry name" value="LplA-B_cat"/>
    <property type="match status" value="1"/>
</dbReference>
<dbReference type="InterPro" id="IPR004143">
    <property type="entry name" value="BPL_LPL_catalytic"/>
</dbReference>
<comment type="catalytic activity">
    <reaction evidence="6 7">
        <text>octanoyl-[ACP] + L-lysyl-[protein] = N(6)-octanoyl-L-lysyl-[protein] + holo-[ACP] + H(+)</text>
        <dbReference type="Rhea" id="RHEA:17665"/>
        <dbReference type="Rhea" id="RHEA-COMP:9636"/>
        <dbReference type="Rhea" id="RHEA-COMP:9685"/>
        <dbReference type="Rhea" id="RHEA-COMP:9752"/>
        <dbReference type="Rhea" id="RHEA-COMP:9928"/>
        <dbReference type="ChEBI" id="CHEBI:15378"/>
        <dbReference type="ChEBI" id="CHEBI:29969"/>
        <dbReference type="ChEBI" id="CHEBI:64479"/>
        <dbReference type="ChEBI" id="CHEBI:78463"/>
        <dbReference type="ChEBI" id="CHEBI:78809"/>
        <dbReference type="EC" id="2.3.1.181"/>
    </reaction>
</comment>
<organism evidence="12 13">
    <name type="scientific">Hufsiella arboris</name>
    <dbReference type="NCBI Taxonomy" id="2695275"/>
    <lineage>
        <taxon>Bacteria</taxon>
        <taxon>Pseudomonadati</taxon>
        <taxon>Bacteroidota</taxon>
        <taxon>Sphingobacteriia</taxon>
        <taxon>Sphingobacteriales</taxon>
        <taxon>Sphingobacteriaceae</taxon>
        <taxon>Hufsiella</taxon>
    </lineage>
</organism>
<sequence>MKNKQVIFQDWGLVDYQRAWDKQEELFAKTVSQKMLNRDSGVDLPTDNYLVFVEHPHVYTLGKSGKPENLHLDEQGLKEKQASYYKINRGGDITYHGPGQLVGYPILDLDNFFTDIHLYLRTLEEAVIQMLAHFGIEGGRYPGYTGVWIDPDKADARKICAMGVRCSRWVTMHGFALNVNTDLDYFKNIVPCGIDDKDVTSIKQELGKGADINEVKEILKDKISVLFDMQLF</sequence>
<dbReference type="EC" id="2.3.1.181" evidence="6 7"/>
<dbReference type="PANTHER" id="PTHR10993">
    <property type="entry name" value="OCTANOYLTRANSFERASE"/>
    <property type="match status" value="1"/>
</dbReference>
<dbReference type="EMBL" id="WVHT01000001">
    <property type="protein sequence ID" value="MXV49449.1"/>
    <property type="molecule type" value="Genomic_DNA"/>
</dbReference>
<comment type="function">
    <text evidence="5 6 7">Catalyzes the transfer of endogenously produced octanoic acid from octanoyl-acyl-carrier-protein onto the lipoyl domains of lipoate-dependent enzymes. Lipoyl-ACP can also act as a substrate although octanoyl-ACP is likely to be the physiological substrate.</text>
</comment>
<dbReference type="GO" id="GO:0033819">
    <property type="term" value="F:lipoyl(octanoyl) transferase activity"/>
    <property type="evidence" value="ECO:0007669"/>
    <property type="project" value="UniProtKB-EC"/>
</dbReference>
<evidence type="ECO:0000256" key="8">
    <source>
        <dbReference type="PIRSR" id="PIRSR016262-1"/>
    </source>
</evidence>
<dbReference type="Gene3D" id="3.30.930.10">
    <property type="entry name" value="Bira Bifunctional Protein, Domain 2"/>
    <property type="match status" value="1"/>
</dbReference>
<dbReference type="SUPFAM" id="SSF55681">
    <property type="entry name" value="Class II aaRS and biotin synthetases"/>
    <property type="match status" value="1"/>
</dbReference>
<dbReference type="PIRSF" id="PIRSF016262">
    <property type="entry name" value="LPLase"/>
    <property type="match status" value="1"/>
</dbReference>
<dbReference type="HAMAP" id="MF_00013">
    <property type="entry name" value="LipB"/>
    <property type="match status" value="1"/>
</dbReference>
<dbReference type="PROSITE" id="PS01313">
    <property type="entry name" value="LIPB"/>
    <property type="match status" value="1"/>
</dbReference>